<reference evidence="3 4" key="1">
    <citation type="journal article" date="2011" name="J. Bacteriol.">
        <title>Genome sequence of Chthoniobacter flavus Ellin428, an aerobic heterotrophic soil bacterium.</title>
        <authorList>
            <person name="Kant R."/>
            <person name="van Passel M.W."/>
            <person name="Palva A."/>
            <person name="Lucas S."/>
            <person name="Lapidus A."/>
            <person name="Glavina Del Rio T."/>
            <person name="Dalin E."/>
            <person name="Tice H."/>
            <person name="Bruce D."/>
            <person name="Goodwin L."/>
            <person name="Pitluck S."/>
            <person name="Larimer F.W."/>
            <person name="Land M.L."/>
            <person name="Hauser L."/>
            <person name="Sangwan P."/>
            <person name="de Vos W.M."/>
            <person name="Janssen P.H."/>
            <person name="Smidt H."/>
        </authorList>
    </citation>
    <scope>NUCLEOTIDE SEQUENCE [LARGE SCALE GENOMIC DNA]</scope>
    <source>
        <strain evidence="3 4">Ellin428</strain>
    </source>
</reference>
<keyword evidence="4" id="KW-1185">Reference proteome</keyword>
<sequence precursor="true">MSPLRLFLPLLLTAATGFAANWPTWRGPQGDGVTSETNLPLKWSATENVKWKVELPEGGNSTPIIWGDRIFLTQADGQKRLLMCFDRKDGKVLWQQGPTWSETEQTHKANPPCASSPITDGERVIAWFGSAGLYAYDFAGKELWHVDLGKQDHIWGYGSSPVLSGDLCFLNFGPGPRSFVVAVNKNTGKEVWRFQVPPPDTPEGPGSGQNWTGTWSTPVIAKLDGREELIADLPGAVYSLDPATGKEIWHCNGLNPLAYAEPIVVGDVVVGFGGFNGFALGVKAGGSGDITSTNRLWQDRRTPQRVGSGVVVDGKIYLGSDPGFIQCIDPQTGKRLLDQRAPVPPQKASSWSSFVRSGDRLYLLTKSSDTLVFRADPKMEMLADNVLGDGMTNASIAVSDGEIFIRTHAHLWCIGTGK</sequence>
<feature type="chain" id="PRO_5002803000" evidence="1">
    <location>
        <begin position="20"/>
        <end position="418"/>
    </location>
</feature>
<dbReference type="RefSeq" id="WP_006979828.1">
    <property type="nucleotide sequence ID" value="NZ_ABVL01000006.1"/>
</dbReference>
<dbReference type="PANTHER" id="PTHR34512">
    <property type="entry name" value="CELL SURFACE PROTEIN"/>
    <property type="match status" value="1"/>
</dbReference>
<dbReference type="InterPro" id="IPR018391">
    <property type="entry name" value="PQQ_b-propeller_rpt"/>
</dbReference>
<evidence type="ECO:0000313" key="3">
    <source>
        <dbReference type="EMBL" id="EDY19914.1"/>
    </source>
</evidence>
<gene>
    <name evidence="3" type="ORF">CfE428DRAFT_2503</name>
</gene>
<accession>B4D0Q2</accession>
<organism evidence="3 4">
    <name type="scientific">Chthoniobacter flavus Ellin428</name>
    <dbReference type="NCBI Taxonomy" id="497964"/>
    <lineage>
        <taxon>Bacteria</taxon>
        <taxon>Pseudomonadati</taxon>
        <taxon>Verrucomicrobiota</taxon>
        <taxon>Spartobacteria</taxon>
        <taxon>Chthoniobacterales</taxon>
        <taxon>Chthoniobacteraceae</taxon>
        <taxon>Chthoniobacter</taxon>
    </lineage>
</organism>
<keyword evidence="1" id="KW-0732">Signal</keyword>
<dbReference type="STRING" id="497964.CfE428DRAFT_2503"/>
<feature type="domain" description="Pyrrolo-quinoline quinone repeat" evidence="2">
    <location>
        <begin position="179"/>
        <end position="414"/>
    </location>
</feature>
<dbReference type="AlphaFoldDB" id="B4D0Q2"/>
<dbReference type="SUPFAM" id="SSF50998">
    <property type="entry name" value="Quinoprotein alcohol dehydrogenase-like"/>
    <property type="match status" value="1"/>
</dbReference>
<name>B4D0Q2_9BACT</name>
<feature type="domain" description="Pyrrolo-quinoline quinone repeat" evidence="2">
    <location>
        <begin position="42"/>
        <end position="152"/>
    </location>
</feature>
<protein>
    <submittedName>
        <fullName evidence="3">Pyrrolo-quinoline quinone</fullName>
    </submittedName>
</protein>
<dbReference type="PANTHER" id="PTHR34512:SF30">
    <property type="entry name" value="OUTER MEMBRANE PROTEIN ASSEMBLY FACTOR BAMB"/>
    <property type="match status" value="1"/>
</dbReference>
<dbReference type="InterPro" id="IPR011047">
    <property type="entry name" value="Quinoprotein_ADH-like_sf"/>
</dbReference>
<dbReference type="eggNOG" id="COG1520">
    <property type="taxonomic scope" value="Bacteria"/>
</dbReference>
<dbReference type="InParanoid" id="B4D0Q2"/>
<comment type="caution">
    <text evidence="3">The sequence shown here is derived from an EMBL/GenBank/DDBJ whole genome shotgun (WGS) entry which is preliminary data.</text>
</comment>
<dbReference type="InterPro" id="IPR002372">
    <property type="entry name" value="PQQ_rpt_dom"/>
</dbReference>
<evidence type="ECO:0000313" key="4">
    <source>
        <dbReference type="Proteomes" id="UP000005824"/>
    </source>
</evidence>
<dbReference type="EMBL" id="ABVL01000006">
    <property type="protein sequence ID" value="EDY19914.1"/>
    <property type="molecule type" value="Genomic_DNA"/>
</dbReference>
<evidence type="ECO:0000259" key="2">
    <source>
        <dbReference type="Pfam" id="PF13360"/>
    </source>
</evidence>
<dbReference type="Gene3D" id="2.40.10.480">
    <property type="match status" value="1"/>
</dbReference>
<feature type="signal peptide" evidence="1">
    <location>
        <begin position="1"/>
        <end position="19"/>
    </location>
</feature>
<evidence type="ECO:0000256" key="1">
    <source>
        <dbReference type="SAM" id="SignalP"/>
    </source>
</evidence>
<proteinExistence type="predicted"/>
<dbReference type="Gene3D" id="2.130.10.10">
    <property type="entry name" value="YVTN repeat-like/Quinoprotein amine dehydrogenase"/>
    <property type="match status" value="1"/>
</dbReference>
<dbReference type="Pfam" id="PF13360">
    <property type="entry name" value="PQQ_2"/>
    <property type="match status" value="2"/>
</dbReference>
<dbReference type="SMART" id="SM00564">
    <property type="entry name" value="PQQ"/>
    <property type="match status" value="5"/>
</dbReference>
<dbReference type="Proteomes" id="UP000005824">
    <property type="component" value="Unassembled WGS sequence"/>
</dbReference>
<dbReference type="InterPro" id="IPR015943">
    <property type="entry name" value="WD40/YVTN_repeat-like_dom_sf"/>
</dbReference>